<keyword evidence="3" id="KW-1185">Reference proteome</keyword>
<dbReference type="InterPro" id="IPR000467">
    <property type="entry name" value="G_patch_dom"/>
</dbReference>
<organism evidence="3 4">
    <name type="scientific">Drosophila mauritiana</name>
    <name type="common">Fruit fly</name>
    <dbReference type="NCBI Taxonomy" id="7226"/>
    <lineage>
        <taxon>Eukaryota</taxon>
        <taxon>Metazoa</taxon>
        <taxon>Ecdysozoa</taxon>
        <taxon>Arthropoda</taxon>
        <taxon>Hexapoda</taxon>
        <taxon>Insecta</taxon>
        <taxon>Pterygota</taxon>
        <taxon>Neoptera</taxon>
        <taxon>Endopterygota</taxon>
        <taxon>Diptera</taxon>
        <taxon>Brachycera</taxon>
        <taxon>Muscomorpha</taxon>
        <taxon>Ephydroidea</taxon>
        <taxon>Drosophilidae</taxon>
        <taxon>Drosophila</taxon>
        <taxon>Sophophora</taxon>
    </lineage>
</organism>
<dbReference type="RefSeq" id="XP_033155221.1">
    <property type="nucleotide sequence ID" value="XM_033299330.1"/>
</dbReference>
<reference evidence="4" key="1">
    <citation type="submission" date="2025-08" db="UniProtKB">
        <authorList>
            <consortium name="RefSeq"/>
        </authorList>
    </citation>
    <scope>IDENTIFICATION</scope>
    <source>
        <strain evidence="4">Mau12</strain>
        <tissue evidence="4">Whole Body</tissue>
    </source>
</reference>
<accession>A0A6P8JYI2</accession>
<dbReference type="PANTHER" id="PTHR20923">
    <property type="entry name" value="BAT4 PROTEIN-RELATED"/>
    <property type="match status" value="1"/>
</dbReference>
<dbReference type="InterPro" id="IPR039146">
    <property type="entry name" value="GPANK1"/>
</dbReference>
<keyword evidence="1" id="KW-0040">ANK repeat</keyword>
<dbReference type="SUPFAM" id="SSF48403">
    <property type="entry name" value="Ankyrin repeat"/>
    <property type="match status" value="1"/>
</dbReference>
<dbReference type="Pfam" id="PF12796">
    <property type="entry name" value="Ank_2"/>
    <property type="match status" value="1"/>
</dbReference>
<dbReference type="PROSITE" id="PS50088">
    <property type="entry name" value="ANK_REPEAT"/>
    <property type="match status" value="1"/>
</dbReference>
<dbReference type="SMART" id="SM00443">
    <property type="entry name" value="G_patch"/>
    <property type="match status" value="1"/>
</dbReference>
<dbReference type="GO" id="GO:0003676">
    <property type="term" value="F:nucleic acid binding"/>
    <property type="evidence" value="ECO:0007669"/>
    <property type="project" value="InterPro"/>
</dbReference>
<evidence type="ECO:0000259" key="2">
    <source>
        <dbReference type="PROSITE" id="PS50174"/>
    </source>
</evidence>
<dbReference type="SMART" id="SM00248">
    <property type="entry name" value="ANK"/>
    <property type="match status" value="2"/>
</dbReference>
<name>A0A6P8JYI2_DROMA</name>
<dbReference type="InterPro" id="IPR002110">
    <property type="entry name" value="Ankyrin_rpt"/>
</dbReference>
<gene>
    <name evidence="4" type="primary">LOC117137746</name>
</gene>
<protein>
    <submittedName>
        <fullName evidence="4">G patch domain and ankyrin repeat-containing protein 1 homolog</fullName>
    </submittedName>
</protein>
<feature type="repeat" description="ANK" evidence="1">
    <location>
        <begin position="123"/>
        <end position="155"/>
    </location>
</feature>
<proteinExistence type="predicted"/>
<feature type="domain" description="G-patch" evidence="2">
    <location>
        <begin position="240"/>
        <end position="286"/>
    </location>
</feature>
<evidence type="ECO:0000256" key="1">
    <source>
        <dbReference type="PROSITE-ProRule" id="PRU00023"/>
    </source>
</evidence>
<dbReference type="AlphaFoldDB" id="A0A6P8JYI2"/>
<dbReference type="Gene3D" id="1.25.40.20">
    <property type="entry name" value="Ankyrin repeat-containing domain"/>
    <property type="match status" value="1"/>
</dbReference>
<dbReference type="PANTHER" id="PTHR20923:SF1">
    <property type="entry name" value="G PATCH DOMAIN AND ANKYRIN REPEAT-CONTAINING PROTEIN 1"/>
    <property type="match status" value="1"/>
</dbReference>
<dbReference type="Proteomes" id="UP000515162">
    <property type="component" value="Chromosome 2R"/>
</dbReference>
<dbReference type="GeneID" id="117137746"/>
<evidence type="ECO:0000313" key="4">
    <source>
        <dbReference type="RefSeq" id="XP_033155221.1"/>
    </source>
</evidence>
<dbReference type="PROSITE" id="PS50174">
    <property type="entry name" value="G_PATCH"/>
    <property type="match status" value="1"/>
</dbReference>
<dbReference type="PROSITE" id="PS50297">
    <property type="entry name" value="ANK_REP_REGION"/>
    <property type="match status" value="1"/>
</dbReference>
<dbReference type="InterPro" id="IPR036770">
    <property type="entry name" value="Ankyrin_rpt-contain_sf"/>
</dbReference>
<dbReference type="Pfam" id="PF01585">
    <property type="entry name" value="G-patch"/>
    <property type="match status" value="1"/>
</dbReference>
<sequence length="336" mass="38571">MNSQNELHPNWLALTTLPLQLKRFVRAGDPDLIADSPKAVKHQIDGLNGAEAREFYKEVLDAPTTCQPKLPNPHKTEETRRVPQKTIVPFDKSKFFRLATSNKVEELSQMEASEEDLNSRDSFGWTALMMAACEGATEAVSWLLQRGVQVETSDKSGNTALKLAQRKGHSDVVHLLESLPILEETSEEDESIDSNNPFYCEICKRDYKETPWPIHQTSTVHQFNLKALPAHKLHKFNISARNRGLQLMVKQGWDQEHGLGPSQSGRLYPVKTVLRKQRTGLGIEQQPARVSHFGAFDLNAVRRRDPIYQPRRTRSDMQREKVREWKRERYLRRVLS</sequence>
<evidence type="ECO:0000313" key="3">
    <source>
        <dbReference type="Proteomes" id="UP000515162"/>
    </source>
</evidence>